<dbReference type="GO" id="GO:0007165">
    <property type="term" value="P:signal transduction"/>
    <property type="evidence" value="ECO:0007669"/>
    <property type="project" value="UniProtKB-KW"/>
</dbReference>
<dbReference type="GO" id="GO:0016020">
    <property type="term" value="C:membrane"/>
    <property type="evidence" value="ECO:0007669"/>
    <property type="project" value="InterPro"/>
</dbReference>
<dbReference type="InterPro" id="IPR004089">
    <property type="entry name" value="MCPsignal_dom"/>
</dbReference>
<dbReference type="Gene3D" id="6.10.250.3200">
    <property type="match status" value="1"/>
</dbReference>
<keyword evidence="1 2" id="KW-0807">Transducer</keyword>
<evidence type="ECO:0000313" key="5">
    <source>
        <dbReference type="EMBL" id="TZE80908.1"/>
    </source>
</evidence>
<evidence type="ECO:0000313" key="6">
    <source>
        <dbReference type="Proteomes" id="UP000322976"/>
    </source>
</evidence>
<dbReference type="SUPFAM" id="SSF58104">
    <property type="entry name" value="Methyl-accepting chemotaxis protein (MCP) signaling domain"/>
    <property type="match status" value="1"/>
</dbReference>
<protein>
    <recommendedName>
        <fullName evidence="4">Methyl-accepting transducer domain-containing protein</fullName>
    </recommendedName>
</protein>
<evidence type="ECO:0000259" key="4">
    <source>
        <dbReference type="PROSITE" id="PS50111"/>
    </source>
</evidence>
<sequence length="256" mass="28159">MIRSVLVGGGKGGYNILKHFKDSEVMSVISVIDVNDDAPGMKFAKEIGINTSNDIGSVLEFNPDLIIEVTGNEDVLERLRALAGNIRVMDSAMARIMMSVIEKLDMQVENLKTQGEVIASNIRSLFQEIERINTVTNAIFECMEMTGKNVEKIDSLVESIKRITKETKILGINASIEAARAGEYGRGFGVVANEIQNLTRDTDRSYGNIIDTIDNIKSQLVSMSNEINELKEISNRQEEASGSVSNALNELLKNIS</sequence>
<feature type="domain" description="Methyl-accepting transducer" evidence="4">
    <location>
        <begin position="122"/>
        <end position="256"/>
    </location>
</feature>
<evidence type="ECO:0000256" key="1">
    <source>
        <dbReference type="ARBA" id="ARBA00023224"/>
    </source>
</evidence>
<dbReference type="Pfam" id="PF00015">
    <property type="entry name" value="MCPsignal"/>
    <property type="match status" value="1"/>
</dbReference>
<keyword evidence="3" id="KW-0175">Coiled coil</keyword>
<dbReference type="Proteomes" id="UP000322976">
    <property type="component" value="Unassembled WGS sequence"/>
</dbReference>
<dbReference type="RefSeq" id="WP_149546101.1">
    <property type="nucleotide sequence ID" value="NZ_VTPS01000021.1"/>
</dbReference>
<dbReference type="EMBL" id="VTPS01000021">
    <property type="protein sequence ID" value="TZE80908.1"/>
    <property type="molecule type" value="Genomic_DNA"/>
</dbReference>
<accession>A0A5D8QC56</accession>
<evidence type="ECO:0000256" key="3">
    <source>
        <dbReference type="SAM" id="Coils"/>
    </source>
</evidence>
<keyword evidence="6" id="KW-1185">Reference proteome</keyword>
<dbReference type="Gene3D" id="3.40.50.720">
    <property type="entry name" value="NAD(P)-binding Rossmann-like Domain"/>
    <property type="match status" value="1"/>
</dbReference>
<feature type="coiled-coil region" evidence="3">
    <location>
        <begin position="213"/>
        <end position="240"/>
    </location>
</feature>
<dbReference type="PANTHER" id="PTHR32089:SF112">
    <property type="entry name" value="LYSOZYME-LIKE PROTEIN-RELATED"/>
    <property type="match status" value="1"/>
</dbReference>
<reference evidence="5 6" key="1">
    <citation type="submission" date="2019-08" db="EMBL/GenBank/DDBJ databases">
        <title>Calorimonas adulescens gen. nov., sp. nov., an anaerobic thermophilic bacterium from Sakhalin hot spring.</title>
        <authorList>
            <person name="Khomyakova M.A."/>
            <person name="Merkel A.Y."/>
            <person name="Novikov A."/>
            <person name="Bonch-Osmolovskaya E.A."/>
            <person name="Slobodkin A.I."/>
        </authorList>
    </citation>
    <scope>NUCLEOTIDE SEQUENCE [LARGE SCALE GENOMIC DNA]</scope>
    <source>
        <strain evidence="5 6">A05MB</strain>
    </source>
</reference>
<dbReference type="PANTHER" id="PTHR32089">
    <property type="entry name" value="METHYL-ACCEPTING CHEMOTAXIS PROTEIN MCPB"/>
    <property type="match status" value="1"/>
</dbReference>
<dbReference type="PROSITE" id="PS50111">
    <property type="entry name" value="CHEMOTAXIS_TRANSDUC_2"/>
    <property type="match status" value="1"/>
</dbReference>
<organism evidence="5 6">
    <name type="scientific">Calorimonas adulescens</name>
    <dbReference type="NCBI Taxonomy" id="2606906"/>
    <lineage>
        <taxon>Bacteria</taxon>
        <taxon>Bacillati</taxon>
        <taxon>Bacillota</taxon>
        <taxon>Clostridia</taxon>
        <taxon>Thermoanaerobacterales</taxon>
        <taxon>Thermoanaerobacteraceae</taxon>
        <taxon>Calorimonas</taxon>
    </lineage>
</organism>
<dbReference type="SUPFAM" id="SSF51735">
    <property type="entry name" value="NAD(P)-binding Rossmann-fold domains"/>
    <property type="match status" value="1"/>
</dbReference>
<comment type="caution">
    <text evidence="5">The sequence shown here is derived from an EMBL/GenBank/DDBJ whole genome shotgun (WGS) entry which is preliminary data.</text>
</comment>
<name>A0A5D8QC56_9THEO</name>
<proteinExistence type="predicted"/>
<evidence type="ECO:0000256" key="2">
    <source>
        <dbReference type="PROSITE-ProRule" id="PRU00284"/>
    </source>
</evidence>
<dbReference type="InterPro" id="IPR036291">
    <property type="entry name" value="NAD(P)-bd_dom_sf"/>
</dbReference>
<gene>
    <name evidence="5" type="ORF">FWJ32_11480</name>
</gene>
<dbReference type="AlphaFoldDB" id="A0A5D8QC56"/>